<organism evidence="2">
    <name type="scientific">bioreactor metagenome</name>
    <dbReference type="NCBI Taxonomy" id="1076179"/>
    <lineage>
        <taxon>unclassified sequences</taxon>
        <taxon>metagenomes</taxon>
        <taxon>ecological metagenomes</taxon>
    </lineage>
</organism>
<gene>
    <name evidence="2" type="ORF">SDC9_97885</name>
</gene>
<name>A0A645AEK0_9ZZZZ</name>
<sequence length="470" mass="54519">MIYLRRPSERANNPFTNRFFFPLVSTSFIILLQIILYAFFYLVTYSQASISVLSIMLSIMIADVIYIILDTVANRSFRHILKASLHYFFVSMLVVLVIAPVNLTKGFGFVTNVPTGIDYVEVIYDDNLSLMLSYSKSDQYFYHDSYQMTMKFTEDDDIALITSLHQLIIDNYYDFDYNANNFNANYANIEDEYHLNTFDGLDYSGTTYISFTYHLQNGLIVSRNYNVNYNWLASLMTLYQKPTVEQYRIPLALYYDQADSIDSIQLIDKLKLTGTDVNADFNLDAFTEAYRLDYQNLPADGLLSTDYVYYGRLSANLCKYQSKESTYCTTDYLDIDSRFTRTLAYLNSIGMTFPESDYNVKARIIFPETDEAFYGFQIANPDYYSYSTEQLYNYTELSSEQLQAVIPYLLPYGLTAEPTLLFCVSSDNSSSTFLIDPQHEDEVRTLLTDNIIKQNNDIYNIIYGYELNED</sequence>
<feature type="transmembrane region" description="Helical" evidence="1">
    <location>
        <begin position="20"/>
        <end position="42"/>
    </location>
</feature>
<protein>
    <submittedName>
        <fullName evidence="2">Uncharacterized protein</fullName>
    </submittedName>
</protein>
<accession>A0A645AEK0</accession>
<evidence type="ECO:0000256" key="1">
    <source>
        <dbReference type="SAM" id="Phobius"/>
    </source>
</evidence>
<feature type="transmembrane region" description="Helical" evidence="1">
    <location>
        <begin position="48"/>
        <end position="73"/>
    </location>
</feature>
<keyword evidence="1" id="KW-0472">Membrane</keyword>
<keyword evidence="1" id="KW-1133">Transmembrane helix</keyword>
<evidence type="ECO:0000313" key="2">
    <source>
        <dbReference type="EMBL" id="MPM51138.1"/>
    </source>
</evidence>
<proteinExistence type="predicted"/>
<keyword evidence="1" id="KW-0812">Transmembrane</keyword>
<feature type="transmembrane region" description="Helical" evidence="1">
    <location>
        <begin position="85"/>
        <end position="103"/>
    </location>
</feature>
<dbReference type="EMBL" id="VSSQ01013280">
    <property type="protein sequence ID" value="MPM51138.1"/>
    <property type="molecule type" value="Genomic_DNA"/>
</dbReference>
<dbReference type="AlphaFoldDB" id="A0A645AEK0"/>
<comment type="caution">
    <text evidence="2">The sequence shown here is derived from an EMBL/GenBank/DDBJ whole genome shotgun (WGS) entry which is preliminary data.</text>
</comment>
<reference evidence="2" key="1">
    <citation type="submission" date="2019-08" db="EMBL/GenBank/DDBJ databases">
        <authorList>
            <person name="Kucharzyk K."/>
            <person name="Murdoch R.W."/>
            <person name="Higgins S."/>
            <person name="Loffler F."/>
        </authorList>
    </citation>
    <scope>NUCLEOTIDE SEQUENCE</scope>
</reference>